<dbReference type="OrthoDB" id="5407799at2759"/>
<evidence type="ECO:0000256" key="1">
    <source>
        <dbReference type="SAM" id="MobiDB-lite"/>
    </source>
</evidence>
<name>A0A9N9HJ08_9GLOM</name>
<feature type="compositionally biased region" description="Low complexity" evidence="1">
    <location>
        <begin position="162"/>
        <end position="172"/>
    </location>
</feature>
<protein>
    <submittedName>
        <fullName evidence="2">20373_t:CDS:1</fullName>
    </submittedName>
</protein>
<organism evidence="2 3">
    <name type="scientific">Cetraspora pellucida</name>
    <dbReference type="NCBI Taxonomy" id="1433469"/>
    <lineage>
        <taxon>Eukaryota</taxon>
        <taxon>Fungi</taxon>
        <taxon>Fungi incertae sedis</taxon>
        <taxon>Mucoromycota</taxon>
        <taxon>Glomeromycotina</taxon>
        <taxon>Glomeromycetes</taxon>
        <taxon>Diversisporales</taxon>
        <taxon>Gigasporaceae</taxon>
        <taxon>Cetraspora</taxon>
    </lineage>
</organism>
<reference evidence="2" key="1">
    <citation type="submission" date="2021-06" db="EMBL/GenBank/DDBJ databases">
        <authorList>
            <person name="Kallberg Y."/>
            <person name="Tangrot J."/>
            <person name="Rosling A."/>
        </authorList>
    </citation>
    <scope>NUCLEOTIDE SEQUENCE</scope>
    <source>
        <strain evidence="2">FL966</strain>
    </source>
</reference>
<evidence type="ECO:0000313" key="3">
    <source>
        <dbReference type="Proteomes" id="UP000789759"/>
    </source>
</evidence>
<keyword evidence="3" id="KW-1185">Reference proteome</keyword>
<dbReference type="AlphaFoldDB" id="A0A9N9HJ08"/>
<accession>A0A9N9HJ08</accession>
<sequence>MSFSSPNEDDYSDLERRLNELKKSNNIKTEEELTERFTSLFGRSTSFEAKEVVKDRTYELPAENVLNDDEIEQLLLSEENLLDDESLFSVTHQKKLDSIVSKFLGDDESNRGDDVVASDLIRQIQDDVYLENKYGNKEGKVIDYDELEERYRLLKGDSVKSSSISSEKSGVSPLGPPPKPLELSEFENDDPDTWCCICNEDAVVRCRDCDDLYCQECFQNGKLILLSFKPTILPFFRLTQLILIGHFGKDSDSELKQHKYEKT</sequence>
<gene>
    <name evidence="2" type="ORF">CPELLU_LOCUS11385</name>
</gene>
<proteinExistence type="predicted"/>
<dbReference type="EMBL" id="CAJVQA010010045">
    <property type="protein sequence ID" value="CAG8692618.1"/>
    <property type="molecule type" value="Genomic_DNA"/>
</dbReference>
<dbReference type="SUPFAM" id="SSF57845">
    <property type="entry name" value="B-box zinc-binding domain"/>
    <property type="match status" value="1"/>
</dbReference>
<dbReference type="PANTHER" id="PTHR46603:SF1">
    <property type="entry name" value="ABSCISSION_NOCUT CHECKPOINT REGULATOR"/>
    <property type="match status" value="1"/>
</dbReference>
<evidence type="ECO:0000313" key="2">
    <source>
        <dbReference type="EMBL" id="CAG8692618.1"/>
    </source>
</evidence>
<feature type="region of interest" description="Disordered" evidence="1">
    <location>
        <begin position="162"/>
        <end position="182"/>
    </location>
</feature>
<dbReference type="Proteomes" id="UP000789759">
    <property type="component" value="Unassembled WGS sequence"/>
</dbReference>
<dbReference type="PANTHER" id="PTHR46603">
    <property type="entry name" value="ABSCISSION/NOCUT CHECKPOINT REGULATOR"/>
    <property type="match status" value="1"/>
</dbReference>
<comment type="caution">
    <text evidence="2">The sequence shown here is derived from an EMBL/GenBank/DDBJ whole genome shotgun (WGS) entry which is preliminary data.</text>
</comment>
<dbReference type="Pfam" id="PF22586">
    <property type="entry name" value="ANCHR-like_BBOX"/>
    <property type="match status" value="1"/>
</dbReference>